<dbReference type="GO" id="GO:0016705">
    <property type="term" value="F:oxidoreductase activity, acting on paired donors, with incorporation or reduction of molecular oxygen"/>
    <property type="evidence" value="ECO:0007669"/>
    <property type="project" value="InterPro"/>
</dbReference>
<protein>
    <submittedName>
        <fullName evidence="2">LLM class F420-dependent oxidoreductase</fullName>
    </submittedName>
</protein>
<dbReference type="InterPro" id="IPR036661">
    <property type="entry name" value="Luciferase-like_sf"/>
</dbReference>
<feature type="domain" description="Luciferase-like" evidence="1">
    <location>
        <begin position="21"/>
        <end position="243"/>
    </location>
</feature>
<evidence type="ECO:0000313" key="3">
    <source>
        <dbReference type="Proteomes" id="UP000244893"/>
    </source>
</evidence>
<dbReference type="InterPro" id="IPR019921">
    <property type="entry name" value="Lucif-like_OxRdtase_Rv2161c"/>
</dbReference>
<dbReference type="RefSeq" id="WP_116755820.1">
    <property type="nucleotide sequence ID" value="NZ_JBHUEX010000001.1"/>
</dbReference>
<organism evidence="2 3">
    <name type="scientific">Amnibacterium flavum</name>
    <dbReference type="NCBI Taxonomy" id="2173173"/>
    <lineage>
        <taxon>Bacteria</taxon>
        <taxon>Bacillati</taxon>
        <taxon>Actinomycetota</taxon>
        <taxon>Actinomycetes</taxon>
        <taxon>Micrococcales</taxon>
        <taxon>Microbacteriaceae</taxon>
        <taxon>Amnibacterium</taxon>
    </lineage>
</organism>
<evidence type="ECO:0000259" key="1">
    <source>
        <dbReference type="Pfam" id="PF00296"/>
    </source>
</evidence>
<dbReference type="Pfam" id="PF00296">
    <property type="entry name" value="Bac_luciferase"/>
    <property type="match status" value="1"/>
</dbReference>
<sequence>MRIGVRLPVPSVDEGLGLAPFAREAERVGFDSLWVSDHVLMPASIDSHYPFSRDGRATWSPDSDWYDPIVLLSMAASATSRVRLGTAVLIAPLRQPVVLAKQWATLDRLSGGRTALGIGVGWLAEEFEALGVPFRQRGALTDEWIDVVRAVWTGAPSATDGPHYPLPAGLITKPAPEGGIPVLLGGTSAAALRRAAAVGDGWIAHDSLAEIEPDELGSTIRSLDSALADLGRPRDRFEVVLRLVGTSAIHEGGGGILADLAAIGVDEVVLDPPEGGVEALAAFHTELRRAAAQTPQEISR</sequence>
<accession>A0A2V1HU03</accession>
<keyword evidence="3" id="KW-1185">Reference proteome</keyword>
<proteinExistence type="predicted"/>
<dbReference type="InterPro" id="IPR011251">
    <property type="entry name" value="Luciferase-like_dom"/>
</dbReference>
<dbReference type="InterPro" id="IPR051260">
    <property type="entry name" value="Diverse_substr_monoxygenases"/>
</dbReference>
<reference evidence="2 3" key="1">
    <citation type="submission" date="2018-05" db="EMBL/GenBank/DDBJ databases">
        <title>Amnibacterium sp. M8JJ-5, whole genome shotgun sequence.</title>
        <authorList>
            <person name="Tuo L."/>
        </authorList>
    </citation>
    <scope>NUCLEOTIDE SEQUENCE [LARGE SCALE GENOMIC DNA]</scope>
    <source>
        <strain evidence="2 3">M8JJ-5</strain>
    </source>
</reference>
<dbReference type="EMBL" id="QEOP01000001">
    <property type="protein sequence ID" value="PVZ96086.1"/>
    <property type="molecule type" value="Genomic_DNA"/>
</dbReference>
<evidence type="ECO:0000313" key="2">
    <source>
        <dbReference type="EMBL" id="PVZ96086.1"/>
    </source>
</evidence>
<dbReference type="PANTHER" id="PTHR30011:SF32">
    <property type="entry name" value="CONSERVED PROTEIN"/>
    <property type="match status" value="1"/>
</dbReference>
<dbReference type="Proteomes" id="UP000244893">
    <property type="component" value="Unassembled WGS sequence"/>
</dbReference>
<dbReference type="NCBIfam" id="TIGR03619">
    <property type="entry name" value="F420_Rv2161c"/>
    <property type="match status" value="1"/>
</dbReference>
<name>A0A2V1HU03_9MICO</name>
<dbReference type="AlphaFoldDB" id="A0A2V1HU03"/>
<gene>
    <name evidence="2" type="ORF">DDQ50_06515</name>
</gene>
<dbReference type="SUPFAM" id="SSF51679">
    <property type="entry name" value="Bacterial luciferase-like"/>
    <property type="match status" value="1"/>
</dbReference>
<dbReference type="Gene3D" id="3.20.20.30">
    <property type="entry name" value="Luciferase-like domain"/>
    <property type="match status" value="1"/>
</dbReference>
<dbReference type="PANTHER" id="PTHR30011">
    <property type="entry name" value="ALKANESULFONATE MONOOXYGENASE-RELATED"/>
    <property type="match status" value="1"/>
</dbReference>
<comment type="caution">
    <text evidence="2">The sequence shown here is derived from an EMBL/GenBank/DDBJ whole genome shotgun (WGS) entry which is preliminary data.</text>
</comment>
<dbReference type="OrthoDB" id="7903015at2"/>